<feature type="domain" description="G-protein coupled receptors family 1 profile" evidence="10">
    <location>
        <begin position="55"/>
        <end position="323"/>
    </location>
</feature>
<dbReference type="GO" id="GO:0016020">
    <property type="term" value="C:membrane"/>
    <property type="evidence" value="ECO:0007669"/>
    <property type="project" value="UniProtKB-SubCell"/>
</dbReference>
<dbReference type="InterPro" id="IPR000276">
    <property type="entry name" value="GPCR_Rhodpsn"/>
</dbReference>
<feature type="transmembrane region" description="Helical" evidence="9">
    <location>
        <begin position="118"/>
        <end position="138"/>
    </location>
</feature>
<evidence type="ECO:0000259" key="10">
    <source>
        <dbReference type="PROSITE" id="PS50262"/>
    </source>
</evidence>
<keyword evidence="7" id="KW-0675">Receptor</keyword>
<feature type="transmembrane region" description="Helical" evidence="9">
    <location>
        <begin position="216"/>
        <end position="237"/>
    </location>
</feature>
<name>A0A0N5CPE6_THECL</name>
<dbReference type="PANTHER" id="PTHR24235">
    <property type="entry name" value="NEUROPEPTIDE Y RECEPTOR"/>
    <property type="match status" value="1"/>
</dbReference>
<dbReference type="Pfam" id="PF00001">
    <property type="entry name" value="7tm_1"/>
    <property type="match status" value="1"/>
</dbReference>
<dbReference type="PRINTS" id="PR01012">
    <property type="entry name" value="NRPEPTIDEYR"/>
</dbReference>
<dbReference type="STRING" id="103827.A0A0N5CPE6"/>
<dbReference type="Proteomes" id="UP000276776">
    <property type="component" value="Unassembled WGS sequence"/>
</dbReference>
<dbReference type="CDD" id="cd15203">
    <property type="entry name" value="7tmA_NPYR-like"/>
    <property type="match status" value="1"/>
</dbReference>
<dbReference type="InterPro" id="IPR000611">
    <property type="entry name" value="NPY_rcpt"/>
</dbReference>
<evidence type="ECO:0000256" key="4">
    <source>
        <dbReference type="ARBA" id="ARBA00022989"/>
    </source>
</evidence>
<comment type="subcellular location">
    <subcellularLocation>
        <location evidence="1">Membrane</location>
        <topology evidence="1">Multi-pass membrane protein</topology>
    </subcellularLocation>
</comment>
<feature type="transmembrane region" description="Helical" evidence="9">
    <location>
        <begin position="150"/>
        <end position="170"/>
    </location>
</feature>
<reference evidence="13" key="1">
    <citation type="submission" date="2017-02" db="UniProtKB">
        <authorList>
            <consortium name="WormBaseParasite"/>
        </authorList>
    </citation>
    <scope>IDENTIFICATION</scope>
</reference>
<keyword evidence="12" id="KW-1185">Reference proteome</keyword>
<feature type="transmembrane region" description="Helical" evidence="9">
    <location>
        <begin position="304"/>
        <end position="326"/>
    </location>
</feature>
<evidence type="ECO:0000256" key="9">
    <source>
        <dbReference type="SAM" id="Phobius"/>
    </source>
</evidence>
<organism evidence="13">
    <name type="scientific">Thelazia callipaeda</name>
    <name type="common">Oriental eyeworm</name>
    <name type="synonym">Parasitic nematode</name>
    <dbReference type="NCBI Taxonomy" id="103827"/>
    <lineage>
        <taxon>Eukaryota</taxon>
        <taxon>Metazoa</taxon>
        <taxon>Ecdysozoa</taxon>
        <taxon>Nematoda</taxon>
        <taxon>Chromadorea</taxon>
        <taxon>Rhabditida</taxon>
        <taxon>Spirurina</taxon>
        <taxon>Spiruromorpha</taxon>
        <taxon>Thelazioidea</taxon>
        <taxon>Thelaziidae</taxon>
        <taxon>Thelazia</taxon>
    </lineage>
</organism>
<dbReference type="PRINTS" id="PR00237">
    <property type="entry name" value="GPCRRHODOPSN"/>
</dbReference>
<evidence type="ECO:0000256" key="8">
    <source>
        <dbReference type="ARBA" id="ARBA00023224"/>
    </source>
</evidence>
<evidence type="ECO:0000256" key="7">
    <source>
        <dbReference type="ARBA" id="ARBA00023170"/>
    </source>
</evidence>
<evidence type="ECO:0000256" key="1">
    <source>
        <dbReference type="ARBA" id="ARBA00004141"/>
    </source>
</evidence>
<dbReference type="AlphaFoldDB" id="A0A0N5CPE6"/>
<evidence type="ECO:0000256" key="5">
    <source>
        <dbReference type="ARBA" id="ARBA00023040"/>
    </source>
</evidence>
<evidence type="ECO:0000256" key="6">
    <source>
        <dbReference type="ARBA" id="ARBA00023136"/>
    </source>
</evidence>
<evidence type="ECO:0000256" key="2">
    <source>
        <dbReference type="ARBA" id="ARBA00010663"/>
    </source>
</evidence>
<keyword evidence="8" id="KW-0807">Transducer</keyword>
<dbReference type="PANTHER" id="PTHR24235:SF1">
    <property type="entry name" value="G-PROTEIN COUPLED RECEPTORS FAMILY 1 PROFILE DOMAIN-CONTAINING PROTEIN"/>
    <property type="match status" value="1"/>
</dbReference>
<comment type="similarity">
    <text evidence="2">Belongs to the G-protein coupled receptor 1 family.</text>
</comment>
<dbReference type="WBParaSite" id="TCLT_0000208701-mRNA-1">
    <property type="protein sequence ID" value="TCLT_0000208701-mRNA-1"/>
    <property type="gene ID" value="TCLT_0000208701"/>
</dbReference>
<keyword evidence="5" id="KW-0297">G-protein coupled receptor</keyword>
<gene>
    <name evidence="11" type="ORF">TCLT_LOCUS2088</name>
</gene>
<accession>A0A0N5CPE6</accession>
<keyword evidence="3 9" id="KW-0812">Transmembrane</keyword>
<dbReference type="OrthoDB" id="9046662at2759"/>
<feature type="transmembrane region" description="Helical" evidence="9">
    <location>
        <begin position="40"/>
        <end position="64"/>
    </location>
</feature>
<dbReference type="EMBL" id="UYYF01000359">
    <property type="protein sequence ID" value="VDM97847.1"/>
    <property type="molecule type" value="Genomic_DNA"/>
</dbReference>
<dbReference type="InterPro" id="IPR017452">
    <property type="entry name" value="GPCR_Rhodpsn_7TM"/>
</dbReference>
<evidence type="ECO:0000313" key="13">
    <source>
        <dbReference type="WBParaSite" id="TCLT_0000208701-mRNA-1"/>
    </source>
</evidence>
<dbReference type="SMART" id="SM01381">
    <property type="entry name" value="7TM_GPCR_Srsx"/>
    <property type="match status" value="1"/>
</dbReference>
<feature type="transmembrane region" description="Helical" evidence="9">
    <location>
        <begin position="267"/>
        <end position="284"/>
    </location>
</feature>
<evidence type="ECO:0000256" key="3">
    <source>
        <dbReference type="ARBA" id="ARBA00022692"/>
    </source>
</evidence>
<evidence type="ECO:0000313" key="11">
    <source>
        <dbReference type="EMBL" id="VDM97847.1"/>
    </source>
</evidence>
<dbReference type="PROSITE" id="PS50262">
    <property type="entry name" value="G_PROTEIN_RECEP_F1_2"/>
    <property type="match status" value="1"/>
</dbReference>
<keyword evidence="4 9" id="KW-1133">Transmembrane helix</keyword>
<dbReference type="GO" id="GO:0004983">
    <property type="term" value="F:neuropeptide Y receptor activity"/>
    <property type="evidence" value="ECO:0007669"/>
    <property type="project" value="InterPro"/>
</dbReference>
<sequence length="390" mass="45299">MLISAKNDFRTNWSDIDCNDFDEIYEIQNNFLWRHRGENYVLLLYGLVCCFGAIANLFVLIAFLRTSHLRNLRNYFIANLAVSDFLLCVITAPVTVYLTRNLFWPFGKFLASVQAVNMFVSCMTLVLIAMDRVLLTLCPIKWRLAATAPILCYCIVWITSLIVAAPYFFAVNSEDVMLEPWNQKYVQVMLHVCGRKRPQMCIEKTWHRLPFSRRTYTLSVLAIQYLLPLAALAFSYLQIGSAIRKRIETSTTVNQQRRRLMLQRNRRALLLLLLLVLIYAVAWFPMNAYNVLNVLNVIEFSQYRYLFCHFIGMTSACMNPIMYALINDSFRAAFISLLRPIVHPCIRYTNLSTHQQNTYTFSLNGHHPPKQPKNFTSYPLVNDFGQNSDI</sequence>
<dbReference type="OMA" id="FRPCYVT"/>
<reference evidence="11 12" key="2">
    <citation type="submission" date="2018-11" db="EMBL/GenBank/DDBJ databases">
        <authorList>
            <consortium name="Pathogen Informatics"/>
        </authorList>
    </citation>
    <scope>NUCLEOTIDE SEQUENCE [LARGE SCALE GENOMIC DNA]</scope>
</reference>
<proteinExistence type="inferred from homology"/>
<feature type="transmembrane region" description="Helical" evidence="9">
    <location>
        <begin position="76"/>
        <end position="98"/>
    </location>
</feature>
<evidence type="ECO:0000313" key="12">
    <source>
        <dbReference type="Proteomes" id="UP000276776"/>
    </source>
</evidence>
<keyword evidence="6 9" id="KW-0472">Membrane</keyword>
<protein>
    <submittedName>
        <fullName evidence="13">G_PROTEIN_RECEP_F1_2 domain-containing protein</fullName>
    </submittedName>
</protein>
<dbReference type="SUPFAM" id="SSF81321">
    <property type="entry name" value="Family A G protein-coupled receptor-like"/>
    <property type="match status" value="1"/>
</dbReference>
<dbReference type="Gene3D" id="1.20.1070.10">
    <property type="entry name" value="Rhodopsin 7-helix transmembrane proteins"/>
    <property type="match status" value="1"/>
</dbReference>